<keyword evidence="5" id="KW-0812">Transmembrane</keyword>
<feature type="non-terminal residue" evidence="7">
    <location>
        <position position="906"/>
    </location>
</feature>
<protein>
    <submittedName>
        <fullName evidence="7">GTPase IMAP family member 8-like</fullName>
    </submittedName>
</protein>
<evidence type="ECO:0000313" key="7">
    <source>
        <dbReference type="EMBL" id="KAG9278722.1"/>
    </source>
</evidence>
<dbReference type="InterPro" id="IPR027417">
    <property type="entry name" value="P-loop_NTPase"/>
</dbReference>
<dbReference type="EMBL" id="JAICCE010000004">
    <property type="protein sequence ID" value="KAG9278722.1"/>
    <property type="molecule type" value="Genomic_DNA"/>
</dbReference>
<dbReference type="Gene3D" id="3.40.50.300">
    <property type="entry name" value="P-loop containing nucleotide triphosphate hydrolases"/>
    <property type="match status" value="2"/>
</dbReference>
<name>A0A8T2M9Z3_ASTMX</name>
<dbReference type="PANTHER" id="PTHR10903:SF182">
    <property type="entry name" value="GTPASE IMAP FAMILY MEMBER 4"/>
    <property type="match status" value="1"/>
</dbReference>
<feature type="region of interest" description="Disordered" evidence="4">
    <location>
        <begin position="769"/>
        <end position="819"/>
    </location>
</feature>
<feature type="transmembrane region" description="Helical" evidence="5">
    <location>
        <begin position="830"/>
        <end position="850"/>
    </location>
</feature>
<dbReference type="InterPro" id="IPR006703">
    <property type="entry name" value="G_AIG1"/>
</dbReference>
<reference evidence="7 8" key="1">
    <citation type="submission" date="2021-07" db="EMBL/GenBank/DDBJ databases">
        <authorList>
            <person name="Imarazene B."/>
            <person name="Zahm M."/>
            <person name="Klopp C."/>
            <person name="Cabau C."/>
            <person name="Beille S."/>
            <person name="Jouanno E."/>
            <person name="Castinel A."/>
            <person name="Lluch J."/>
            <person name="Gil L."/>
            <person name="Kuchtly C."/>
            <person name="Lopez Roques C."/>
            <person name="Donnadieu C."/>
            <person name="Parrinello H."/>
            <person name="Journot L."/>
            <person name="Du K."/>
            <person name="Schartl M."/>
            <person name="Retaux S."/>
            <person name="Guiguen Y."/>
        </authorList>
    </citation>
    <scope>NUCLEOTIDE SEQUENCE [LARGE SCALE GENOMIC DNA]</scope>
    <source>
        <strain evidence="7">Pach_M1</strain>
        <tissue evidence="7">Testis</tissue>
    </source>
</reference>
<feature type="compositionally biased region" description="Basic and acidic residues" evidence="4">
    <location>
        <begin position="769"/>
        <end position="778"/>
    </location>
</feature>
<evidence type="ECO:0000256" key="5">
    <source>
        <dbReference type="SAM" id="Phobius"/>
    </source>
</evidence>
<feature type="compositionally biased region" description="Acidic residues" evidence="4">
    <location>
        <begin position="398"/>
        <end position="410"/>
    </location>
</feature>
<dbReference type="GO" id="GO:0005525">
    <property type="term" value="F:GTP binding"/>
    <property type="evidence" value="ECO:0007669"/>
    <property type="project" value="UniProtKB-KW"/>
</dbReference>
<keyword evidence="5" id="KW-0472">Membrane</keyword>
<comment type="caution">
    <text evidence="7">The sequence shown here is derived from an EMBL/GenBank/DDBJ whole genome shotgun (WGS) entry which is preliminary data.</text>
</comment>
<feature type="compositionally biased region" description="Basic and acidic residues" evidence="4">
    <location>
        <begin position="18"/>
        <end position="32"/>
    </location>
</feature>
<comment type="similarity">
    <text evidence="1">Belongs to the TRAFAC class TrmE-Era-EngA-EngB-Septin-like GTPase superfamily. AIG1/Toc34/Toc159-like paraseptin GTPase family. IAN subfamily.</text>
</comment>
<keyword evidence="3" id="KW-0342">GTP-binding</keyword>
<feature type="compositionally biased region" description="Acidic residues" evidence="4">
    <location>
        <begin position="795"/>
        <end position="805"/>
    </location>
</feature>
<feature type="compositionally biased region" description="Basic and acidic residues" evidence="4">
    <location>
        <begin position="806"/>
        <end position="817"/>
    </location>
</feature>
<feature type="compositionally biased region" description="Polar residues" evidence="4">
    <location>
        <begin position="40"/>
        <end position="61"/>
    </location>
</feature>
<gene>
    <name evidence="7" type="primary">GIMAP8</name>
    <name evidence="7" type="ORF">AMEX_G6632</name>
</gene>
<keyword evidence="5" id="KW-1133">Transmembrane helix</keyword>
<feature type="compositionally biased region" description="Basic and acidic residues" evidence="4">
    <location>
        <begin position="785"/>
        <end position="794"/>
    </location>
</feature>
<dbReference type="AlphaFoldDB" id="A0A8T2M9Z3"/>
<dbReference type="PANTHER" id="PTHR10903">
    <property type="entry name" value="GTPASE, IMAP FAMILY MEMBER-RELATED"/>
    <property type="match status" value="1"/>
</dbReference>
<evidence type="ECO:0000256" key="2">
    <source>
        <dbReference type="ARBA" id="ARBA00022741"/>
    </source>
</evidence>
<keyword evidence="2" id="KW-0547">Nucleotide-binding</keyword>
<feature type="region of interest" description="Disordered" evidence="4">
    <location>
        <begin position="375"/>
        <end position="416"/>
    </location>
</feature>
<feature type="domain" description="AIG1-type G" evidence="6">
    <location>
        <begin position="486"/>
        <end position="686"/>
    </location>
</feature>
<sequence>GINHEHIESWPTPRHRRTQLDIKTKVPDDKKVPSYAKQHPNMNVPQPENSPTASSESIRNTSGKSPSSSGMGPGHKNESAMRSCSLDSSACSSEPAELRLVLVGRTGAGKSATGNTILGTESFTSKVSMSSVTKECQIASGEVQGRSLAVIDTPGWFDTSMKDNEVETEVVKCMAMCSPGPHAFLLIIKIDRFTDEQQRTVELILETFRGNMADHTIVIFTHGDLLEGEPIEQFISDEDDERVQHLVQQFGMRFLAFNNKDLNNQDQVTELLKKVDELLVQNENRHFTNQQIEMVEKVMQVLEQNQEALTAELIKRAKQDVRNEGQQRRDDLLKALKEDKQEIQRRRMRIKRKISQILKDLSLSPDPNRLKRLTESLQREHDNLSQSEEEEKKRMKEAEEEQEELDLWMQEEEKKREEEVREKASIKSRWYKDPSYLKILTYLLIDPPSRCCSTSSRSAGTDLQSQQACSRQITTSGAAHSSAPASAELRLVLVGRTGSGKSATGNTILGTESFISEVSMSSVTKECQMASSEVQGRSLAVIDTPGWFDTSLTNKEVEQEVLRCMAMCSPGPHAFLLIIKIDRFTEEQQQTVELIQKTFQENMANHTIIIFTHGDVLRGKPIEQFISEQDERVQRLVQQFGSRFLAFNNNDLKNQDQVTELLKKVDELLVQNEYRHFTNQRIEIINKVMQVLQQNEEALTDELIKRTKQDVRNEGQQRSYDILKVLEEDKQAIERRKLHIRKKISQILEDLTKEQKSLSPDPNRLKRLTESLQREHDNLSQSDEEEKKRMKEAEKEQEELDLWMQEEEKKREEEERKKASKRSRWYKDPFYFKILTYLVVFIGGAGLGILPKLLGFMAPAAAAAPVGLTARLSSLIGPELATVFTAAIIDSVRNTAPLLVTQCSIQ</sequence>
<evidence type="ECO:0000313" key="8">
    <source>
        <dbReference type="Proteomes" id="UP000752171"/>
    </source>
</evidence>
<dbReference type="Pfam" id="PF04548">
    <property type="entry name" value="AIG1"/>
    <property type="match status" value="2"/>
</dbReference>
<feature type="domain" description="AIG1-type G" evidence="6">
    <location>
        <begin position="95"/>
        <end position="296"/>
    </location>
</feature>
<dbReference type="FunFam" id="3.40.50.300:FF:002274">
    <property type="entry name" value="Si:dkeyp-69e1.8"/>
    <property type="match status" value="2"/>
</dbReference>
<dbReference type="SUPFAM" id="SSF52540">
    <property type="entry name" value="P-loop containing nucleoside triphosphate hydrolases"/>
    <property type="match status" value="2"/>
</dbReference>
<organism evidence="7 8">
    <name type="scientific">Astyanax mexicanus</name>
    <name type="common">Blind cave fish</name>
    <name type="synonym">Astyanax fasciatus mexicanus</name>
    <dbReference type="NCBI Taxonomy" id="7994"/>
    <lineage>
        <taxon>Eukaryota</taxon>
        <taxon>Metazoa</taxon>
        <taxon>Chordata</taxon>
        <taxon>Craniata</taxon>
        <taxon>Vertebrata</taxon>
        <taxon>Euteleostomi</taxon>
        <taxon>Actinopterygii</taxon>
        <taxon>Neopterygii</taxon>
        <taxon>Teleostei</taxon>
        <taxon>Ostariophysi</taxon>
        <taxon>Characiformes</taxon>
        <taxon>Characoidei</taxon>
        <taxon>Acestrorhamphidae</taxon>
        <taxon>Acestrorhamphinae</taxon>
        <taxon>Astyanax</taxon>
    </lineage>
</organism>
<dbReference type="Proteomes" id="UP000752171">
    <property type="component" value="Unassembled WGS sequence"/>
</dbReference>
<dbReference type="PROSITE" id="PS51720">
    <property type="entry name" value="G_AIG1"/>
    <property type="match status" value="2"/>
</dbReference>
<dbReference type="CDD" id="cd01852">
    <property type="entry name" value="AIG1"/>
    <property type="match status" value="2"/>
</dbReference>
<feature type="region of interest" description="Disordered" evidence="4">
    <location>
        <begin position="1"/>
        <end position="81"/>
    </location>
</feature>
<proteinExistence type="inferred from homology"/>
<evidence type="ECO:0000259" key="6">
    <source>
        <dbReference type="PROSITE" id="PS51720"/>
    </source>
</evidence>
<accession>A0A8T2M9Z3</accession>
<evidence type="ECO:0000256" key="1">
    <source>
        <dbReference type="ARBA" id="ARBA00008535"/>
    </source>
</evidence>
<dbReference type="InterPro" id="IPR045058">
    <property type="entry name" value="GIMA/IAN/Toc"/>
</dbReference>
<evidence type="ECO:0000256" key="4">
    <source>
        <dbReference type="SAM" id="MobiDB-lite"/>
    </source>
</evidence>
<evidence type="ECO:0000256" key="3">
    <source>
        <dbReference type="ARBA" id="ARBA00023134"/>
    </source>
</evidence>